<dbReference type="GO" id="GO:0016757">
    <property type="term" value="F:glycosyltransferase activity"/>
    <property type="evidence" value="ECO:0007669"/>
    <property type="project" value="InterPro"/>
</dbReference>
<protein>
    <submittedName>
        <fullName evidence="3">Glycosyltransferase involved in cell wall biosynthesis</fullName>
    </submittedName>
</protein>
<dbReference type="PANTHER" id="PTHR45947:SF13">
    <property type="entry name" value="TRANSFERASE"/>
    <property type="match status" value="1"/>
</dbReference>
<reference evidence="3" key="1">
    <citation type="submission" date="2023-08" db="EMBL/GenBank/DDBJ databases">
        <title>Functional and genomic diversity of the sorghum phyllosphere microbiome.</title>
        <authorList>
            <person name="Shade A."/>
        </authorList>
    </citation>
    <scope>NUCLEOTIDE SEQUENCE</scope>
    <source>
        <strain evidence="3">SORGH_AS_0974</strain>
    </source>
</reference>
<dbReference type="PANTHER" id="PTHR45947">
    <property type="entry name" value="SULFOQUINOVOSYL TRANSFERASE SQD2"/>
    <property type="match status" value="1"/>
</dbReference>
<organism evidence="3 4">
    <name type="scientific">Agrobacterium larrymoorei</name>
    <dbReference type="NCBI Taxonomy" id="160699"/>
    <lineage>
        <taxon>Bacteria</taxon>
        <taxon>Pseudomonadati</taxon>
        <taxon>Pseudomonadota</taxon>
        <taxon>Alphaproteobacteria</taxon>
        <taxon>Hyphomicrobiales</taxon>
        <taxon>Rhizobiaceae</taxon>
        <taxon>Rhizobium/Agrobacterium group</taxon>
        <taxon>Agrobacterium</taxon>
    </lineage>
</organism>
<proteinExistence type="predicted"/>
<dbReference type="EMBL" id="JAVIZC010000001">
    <property type="protein sequence ID" value="MDR6101307.1"/>
    <property type="molecule type" value="Genomic_DNA"/>
</dbReference>
<dbReference type="Gene3D" id="3.40.50.2000">
    <property type="entry name" value="Glycogen Phosphorylase B"/>
    <property type="match status" value="2"/>
</dbReference>
<accession>A0AAJ2EUC9</accession>
<name>A0AAJ2EUC9_9HYPH</name>
<evidence type="ECO:0000313" key="4">
    <source>
        <dbReference type="Proteomes" id="UP001255601"/>
    </source>
</evidence>
<evidence type="ECO:0000313" key="3">
    <source>
        <dbReference type="EMBL" id="MDR6101307.1"/>
    </source>
</evidence>
<sequence length="417" mass="46407">MSATLLAINNYHYRRGGADAIFLDQMEMFARSGWNAVPFSMQHPDNLPSEWSPYFVPEIEFGRQGGLMTKIGHGLEIIYSRKARQSLAALIDRVRPNVAHAHNVYHHISPAIFPLLKKRGIPTVMTVHDLKLACPSYKMLAPDGVCERCKGGRIYNVLLHRCMKGSVALSGLVMVETAVHRALRLYRDHIDKLVVPSRFYKQKLMEWEWPEDKLVYIPNFVDHAISEQSFTVEEGDYFLFAGRLAPEKGVDTLIRATAQSGQRLRIAGTGPEEAALRALAQRENADIQFLGHLSGRALHETLAGAKALVLPSEWYENAPVSILEAYALGRPVIGTDIGGIPELIQPGQTGLIAAPGDKDDLARALIAMDLFSASARNDMGKRGRAWVEAEFSRNAFFERTLTLYRTLGVSAPYSGRR</sequence>
<feature type="domain" description="Glycosyl transferase family 1" evidence="1">
    <location>
        <begin position="226"/>
        <end position="385"/>
    </location>
</feature>
<comment type="caution">
    <text evidence="3">The sequence shown here is derived from an EMBL/GenBank/DDBJ whole genome shotgun (WGS) entry which is preliminary data.</text>
</comment>
<dbReference type="SUPFAM" id="SSF53756">
    <property type="entry name" value="UDP-Glycosyltransferase/glycogen phosphorylase"/>
    <property type="match status" value="1"/>
</dbReference>
<feature type="domain" description="Glycosyltransferase subfamily 4-like N-terminal" evidence="2">
    <location>
        <begin position="16"/>
        <end position="223"/>
    </location>
</feature>
<dbReference type="Proteomes" id="UP001255601">
    <property type="component" value="Unassembled WGS sequence"/>
</dbReference>
<dbReference type="CDD" id="cd03801">
    <property type="entry name" value="GT4_PimA-like"/>
    <property type="match status" value="1"/>
</dbReference>
<evidence type="ECO:0000259" key="1">
    <source>
        <dbReference type="Pfam" id="PF00534"/>
    </source>
</evidence>
<gene>
    <name evidence="3" type="ORF">QE369_001485</name>
</gene>
<dbReference type="InterPro" id="IPR028098">
    <property type="entry name" value="Glyco_trans_4-like_N"/>
</dbReference>
<dbReference type="Pfam" id="PF13439">
    <property type="entry name" value="Glyco_transf_4"/>
    <property type="match status" value="1"/>
</dbReference>
<dbReference type="RefSeq" id="WP_309770181.1">
    <property type="nucleotide sequence ID" value="NZ_JAVIZC010000001.1"/>
</dbReference>
<dbReference type="InterPro" id="IPR001296">
    <property type="entry name" value="Glyco_trans_1"/>
</dbReference>
<dbReference type="AlphaFoldDB" id="A0AAJ2EUC9"/>
<dbReference type="Pfam" id="PF00534">
    <property type="entry name" value="Glycos_transf_1"/>
    <property type="match status" value="1"/>
</dbReference>
<evidence type="ECO:0000259" key="2">
    <source>
        <dbReference type="Pfam" id="PF13439"/>
    </source>
</evidence>
<dbReference type="InterPro" id="IPR050194">
    <property type="entry name" value="Glycosyltransferase_grp1"/>
</dbReference>